<dbReference type="OrthoDB" id="3353107at2759"/>
<dbReference type="InParanoid" id="A0A401H5M6"/>
<name>A0A401H5M6_9APHY</name>
<protein>
    <submittedName>
        <fullName evidence="1">Uncharacterized protein</fullName>
    </submittedName>
</protein>
<accession>A0A401H5M6</accession>
<evidence type="ECO:0000313" key="2">
    <source>
        <dbReference type="Proteomes" id="UP000287166"/>
    </source>
</evidence>
<keyword evidence="2" id="KW-1185">Reference proteome</keyword>
<reference evidence="1 2" key="1">
    <citation type="journal article" date="2018" name="Sci. Rep.">
        <title>Genome sequence of the cauliflower mushroom Sparassis crispa (Hanabiratake) and its association with beneficial usage.</title>
        <authorList>
            <person name="Kiyama R."/>
            <person name="Furutani Y."/>
            <person name="Kawaguchi K."/>
            <person name="Nakanishi T."/>
        </authorList>
    </citation>
    <scope>NUCLEOTIDE SEQUENCE [LARGE SCALE GENOMIC DNA]</scope>
</reference>
<organism evidence="1 2">
    <name type="scientific">Sparassis crispa</name>
    <dbReference type="NCBI Taxonomy" id="139825"/>
    <lineage>
        <taxon>Eukaryota</taxon>
        <taxon>Fungi</taxon>
        <taxon>Dikarya</taxon>
        <taxon>Basidiomycota</taxon>
        <taxon>Agaricomycotina</taxon>
        <taxon>Agaricomycetes</taxon>
        <taxon>Polyporales</taxon>
        <taxon>Sparassidaceae</taxon>
        <taxon>Sparassis</taxon>
    </lineage>
</organism>
<sequence length="115" mass="12965">MQDSRPGSPRDMFAFGMVQEGSRGLEQFLEPIDDLTGESLDDFGVGWGTHRDDRIMSHFFEHNPIESATFTPSLVELSQPTAHEEKTEAKKQVTALCWQPILQRLDLFASTPSIQ</sequence>
<gene>
    <name evidence="1" type="ORF">SCP_1603240</name>
</gene>
<dbReference type="AlphaFoldDB" id="A0A401H5M6"/>
<dbReference type="GeneID" id="38786577"/>
<comment type="caution">
    <text evidence="1">The sequence shown here is derived from an EMBL/GenBank/DDBJ whole genome shotgun (WGS) entry which is preliminary data.</text>
</comment>
<dbReference type="RefSeq" id="XP_027620573.1">
    <property type="nucleotide sequence ID" value="XM_027764772.1"/>
</dbReference>
<dbReference type="EMBL" id="BFAD01000016">
    <property type="protein sequence ID" value="GBE89660.1"/>
    <property type="molecule type" value="Genomic_DNA"/>
</dbReference>
<evidence type="ECO:0000313" key="1">
    <source>
        <dbReference type="EMBL" id="GBE89660.1"/>
    </source>
</evidence>
<dbReference type="Proteomes" id="UP000287166">
    <property type="component" value="Unassembled WGS sequence"/>
</dbReference>
<proteinExistence type="predicted"/>